<dbReference type="CDD" id="cd00085">
    <property type="entry name" value="HNHc"/>
    <property type="match status" value="1"/>
</dbReference>
<evidence type="ECO:0000256" key="1">
    <source>
        <dbReference type="SAM" id="MobiDB-lite"/>
    </source>
</evidence>
<name>A0ABU8MKZ4_9PSEU</name>
<evidence type="ECO:0008006" key="4">
    <source>
        <dbReference type="Google" id="ProtNLM"/>
    </source>
</evidence>
<accession>A0ABU8MKZ4</accession>
<organism evidence="2 3">
    <name type="scientific">Actinomycetospora aurantiaca</name>
    <dbReference type="NCBI Taxonomy" id="3129233"/>
    <lineage>
        <taxon>Bacteria</taxon>
        <taxon>Bacillati</taxon>
        <taxon>Actinomycetota</taxon>
        <taxon>Actinomycetes</taxon>
        <taxon>Pseudonocardiales</taxon>
        <taxon>Pseudonocardiaceae</taxon>
        <taxon>Actinomycetospora</taxon>
    </lineage>
</organism>
<sequence length="658" mass="70285">MAAVLETETPGGDPFAGIPAGPELAVALAAVEVAELPGQQVAAWMRATFRQRNHDDAVLLDAIRQACRSRADDCRRVYDDGFAPRIAAANLGWSAVTASARYGLACFVHDAQPALGAAMHSGELEERKAAIFDAATEGLDDNQITEVVRIVLPEAPGLAYQALRERILEVARALDPAWAAGRLAAAVARARVAARPSPSGAVDLVGYDLPPDLAQDAKAHLDALAHRVQARMADLGADLGVGFISARIFTRLLDGTLTGLDDPAITDAIVTEFCSGRPDDGPDDSPHDNGPGDGPHDDGPNGPDGPDEGPDDPDSGPNANGPNGPDGPDGPTGPTPDDGPHGHRPDGDPAGDQPDRSRRKGSAATGPAPDRSRADEPAREPVVEPYPAEVALRIRLSTLLGHDRHPAELPGLGGTLPEIAHRRARELGAATWQILVHDHHGRLQHLLGLRAPPDAARHPRHRRRTVQITAPAALLDALGHTQQDEPWLAGLLAAYHRSRDRPPHEHPATTDRDADRRLPGAALARWIDARDPTCIAPGCSVLAKRCEHDHTLDWHHGGRTRAQGLANLCKADHRAKHLARWLYEQPEPGRFQITDPTGTVHHTASRVVRPLPDPVAPHSPIPAALLDPHRPTDEFLLATRPTRRAATPPPEEDDDPPF</sequence>
<dbReference type="Proteomes" id="UP001385809">
    <property type="component" value="Unassembled WGS sequence"/>
</dbReference>
<dbReference type="EMBL" id="JBBEGN010000003">
    <property type="protein sequence ID" value="MEJ2867977.1"/>
    <property type="molecule type" value="Genomic_DNA"/>
</dbReference>
<gene>
    <name evidence="2" type="ORF">WCD74_09395</name>
</gene>
<evidence type="ECO:0000313" key="2">
    <source>
        <dbReference type="EMBL" id="MEJ2867977.1"/>
    </source>
</evidence>
<keyword evidence="3" id="KW-1185">Reference proteome</keyword>
<proteinExistence type="predicted"/>
<feature type="region of interest" description="Disordered" evidence="1">
    <location>
        <begin position="273"/>
        <end position="384"/>
    </location>
</feature>
<feature type="compositionally biased region" description="Basic and acidic residues" evidence="1">
    <location>
        <begin position="277"/>
        <end position="287"/>
    </location>
</feature>
<feature type="compositionally biased region" description="Basic and acidic residues" evidence="1">
    <location>
        <begin position="370"/>
        <end position="382"/>
    </location>
</feature>
<comment type="caution">
    <text evidence="2">The sequence shown here is derived from an EMBL/GenBank/DDBJ whole genome shotgun (WGS) entry which is preliminary data.</text>
</comment>
<evidence type="ECO:0000313" key="3">
    <source>
        <dbReference type="Proteomes" id="UP001385809"/>
    </source>
</evidence>
<dbReference type="InterPro" id="IPR003615">
    <property type="entry name" value="HNH_nuc"/>
</dbReference>
<feature type="compositionally biased region" description="Basic and acidic residues" evidence="1">
    <location>
        <begin position="338"/>
        <end position="347"/>
    </location>
</feature>
<feature type="region of interest" description="Disordered" evidence="1">
    <location>
        <begin position="618"/>
        <end position="658"/>
    </location>
</feature>
<reference evidence="2 3" key="1">
    <citation type="submission" date="2024-03" db="EMBL/GenBank/DDBJ databases">
        <title>Actinomycetospora sp. OC33-EN08, a novel actinomycete isolated from wild orchid (Aerides multiflora).</title>
        <authorList>
            <person name="Suriyachadkun C."/>
        </authorList>
    </citation>
    <scope>NUCLEOTIDE SEQUENCE [LARGE SCALE GENOMIC DNA]</scope>
    <source>
        <strain evidence="2 3">OC33-EN08</strain>
    </source>
</reference>
<dbReference type="RefSeq" id="WP_337694579.1">
    <property type="nucleotide sequence ID" value="NZ_JBBEGN010000003.1"/>
</dbReference>
<feature type="compositionally biased region" description="Acidic residues" evidence="1">
    <location>
        <begin position="305"/>
        <end position="314"/>
    </location>
</feature>
<protein>
    <recommendedName>
        <fullName evidence="4">DUF222 domain-containing protein</fullName>
    </recommendedName>
</protein>